<evidence type="ECO:0000256" key="2">
    <source>
        <dbReference type="ARBA" id="ARBA00022448"/>
    </source>
</evidence>
<keyword evidence="6" id="KW-1185">Reference proteome</keyword>
<reference evidence="5 6" key="1">
    <citation type="submission" date="2023-11" db="EMBL/GenBank/DDBJ databases">
        <title>Draft genome of Azohydromonas lata strain H1 (DSM1123), a polyhydroxyalkanoate producer.</title>
        <authorList>
            <person name="Traversa D."/>
            <person name="D'Addabbo P."/>
            <person name="Pazzani C."/>
            <person name="Manzari C."/>
            <person name="Chiara M."/>
            <person name="Scrascia M."/>
        </authorList>
    </citation>
    <scope>NUCLEOTIDE SEQUENCE [LARGE SCALE GENOMIC DNA]</scope>
    <source>
        <strain evidence="5 6">H1</strain>
    </source>
</reference>
<gene>
    <name evidence="5" type="ORF">SM757_30285</name>
</gene>
<dbReference type="Pfam" id="PF03480">
    <property type="entry name" value="DctP"/>
    <property type="match status" value="1"/>
</dbReference>
<comment type="similarity">
    <text evidence="1">Belongs to the bacterial solute-binding protein 7 family.</text>
</comment>
<keyword evidence="3 4" id="KW-0732">Signal</keyword>
<organism evidence="5 6">
    <name type="scientific">Azohydromonas lata</name>
    <dbReference type="NCBI Taxonomy" id="45677"/>
    <lineage>
        <taxon>Bacteria</taxon>
        <taxon>Pseudomonadati</taxon>
        <taxon>Pseudomonadota</taxon>
        <taxon>Betaproteobacteria</taxon>
        <taxon>Burkholderiales</taxon>
        <taxon>Sphaerotilaceae</taxon>
        <taxon>Azohydromonas</taxon>
    </lineage>
</organism>
<dbReference type="NCBIfam" id="NF037995">
    <property type="entry name" value="TRAP_S1"/>
    <property type="match status" value="1"/>
</dbReference>
<evidence type="ECO:0000313" key="5">
    <source>
        <dbReference type="EMBL" id="MDZ5460874.1"/>
    </source>
</evidence>
<proteinExistence type="inferred from homology"/>
<name>A0ABU5IPQ6_9BURK</name>
<dbReference type="PANTHER" id="PTHR33376">
    <property type="match status" value="1"/>
</dbReference>
<evidence type="ECO:0000313" key="6">
    <source>
        <dbReference type="Proteomes" id="UP001293718"/>
    </source>
</evidence>
<feature type="chain" id="PRO_5046040581" evidence="4">
    <location>
        <begin position="28"/>
        <end position="339"/>
    </location>
</feature>
<dbReference type="InterPro" id="IPR038404">
    <property type="entry name" value="TRAP_DctP_sf"/>
</dbReference>
<comment type="caution">
    <text evidence="5">The sequence shown here is derived from an EMBL/GenBank/DDBJ whole genome shotgun (WGS) entry which is preliminary data.</text>
</comment>
<dbReference type="RefSeq" id="WP_322468189.1">
    <property type="nucleotide sequence ID" value="NZ_JAXOJX010000086.1"/>
</dbReference>
<dbReference type="Gene3D" id="3.40.190.170">
    <property type="entry name" value="Bacterial extracellular solute-binding protein, family 7"/>
    <property type="match status" value="1"/>
</dbReference>
<dbReference type="InterPro" id="IPR018389">
    <property type="entry name" value="DctP_fam"/>
</dbReference>
<dbReference type="Proteomes" id="UP001293718">
    <property type="component" value="Unassembled WGS sequence"/>
</dbReference>
<feature type="signal peptide" evidence="4">
    <location>
        <begin position="1"/>
        <end position="27"/>
    </location>
</feature>
<evidence type="ECO:0000256" key="1">
    <source>
        <dbReference type="ARBA" id="ARBA00009023"/>
    </source>
</evidence>
<dbReference type="PIRSF" id="PIRSF006470">
    <property type="entry name" value="DctB"/>
    <property type="match status" value="1"/>
</dbReference>
<dbReference type="NCBIfam" id="TIGR00787">
    <property type="entry name" value="dctP"/>
    <property type="match status" value="1"/>
</dbReference>
<sequence>MRNVLKTTLASAVAAGLMLAATTAAQAADIKEHTLRFAFQSDKNHPIGVGAQKFADLVSQKSGGKIAVKLFPNGTLGGDVQVVSSLQGGVIDMTALSSGLLSGQVKEFVLFDLPFMFTNGREADAIVDGPIGKKLGEKLADKGLMALGYWELGFRNLTNSRHPVAKLEDFKGLKIRVVQSPIYIDLFNTLGANAVPMPFPEVYSALEQKAVDGQENPLKSIELSKFYEVQPYLSLTRHIYSPLSILMGKKSWDKLSKDEQAVIQQSLTESQDYQRKYARGEDEKSLGVLKGSMKVAELPPAEVARIREKVKPVVDKYSKDVGEPLMNELNAELAKVRAK</sequence>
<dbReference type="PANTHER" id="PTHR33376:SF7">
    <property type="entry name" value="C4-DICARBOXYLATE-BINDING PROTEIN DCTB"/>
    <property type="match status" value="1"/>
</dbReference>
<keyword evidence="2" id="KW-0813">Transport</keyword>
<evidence type="ECO:0000256" key="3">
    <source>
        <dbReference type="ARBA" id="ARBA00022729"/>
    </source>
</evidence>
<dbReference type="EMBL" id="JAXOJX010000086">
    <property type="protein sequence ID" value="MDZ5460874.1"/>
    <property type="molecule type" value="Genomic_DNA"/>
</dbReference>
<dbReference type="CDD" id="cd13679">
    <property type="entry name" value="PBP2_TRAP_YiaO_like"/>
    <property type="match status" value="1"/>
</dbReference>
<dbReference type="InterPro" id="IPR004682">
    <property type="entry name" value="TRAP_DctP"/>
</dbReference>
<protein>
    <submittedName>
        <fullName evidence="5">TRAP transporter substrate-binding protein</fullName>
    </submittedName>
</protein>
<accession>A0ABU5IPQ6</accession>
<evidence type="ECO:0000256" key="4">
    <source>
        <dbReference type="SAM" id="SignalP"/>
    </source>
</evidence>